<reference evidence="2 3" key="1">
    <citation type="submission" date="2023-08" db="EMBL/GenBank/DDBJ databases">
        <title>The draft genome sequence of Paracraurococcus sp. LOR1-02.</title>
        <authorList>
            <person name="Kingkaew E."/>
            <person name="Tanasupawat S."/>
        </authorList>
    </citation>
    <scope>NUCLEOTIDE SEQUENCE [LARGE SCALE GENOMIC DNA]</scope>
    <source>
        <strain evidence="2 3">LOR1-02</strain>
    </source>
</reference>
<gene>
    <name evidence="2" type="ORF">Q7A36_07730</name>
</gene>
<evidence type="ECO:0000313" key="2">
    <source>
        <dbReference type="EMBL" id="MDO9708227.1"/>
    </source>
</evidence>
<proteinExistence type="predicted"/>
<organism evidence="2 3">
    <name type="scientific">Paracraurococcus lichenis</name>
    <dbReference type="NCBI Taxonomy" id="3064888"/>
    <lineage>
        <taxon>Bacteria</taxon>
        <taxon>Pseudomonadati</taxon>
        <taxon>Pseudomonadota</taxon>
        <taxon>Alphaproteobacteria</taxon>
        <taxon>Acetobacterales</taxon>
        <taxon>Roseomonadaceae</taxon>
        <taxon>Paracraurococcus</taxon>
    </lineage>
</organism>
<evidence type="ECO:0000313" key="3">
    <source>
        <dbReference type="Proteomes" id="UP001243009"/>
    </source>
</evidence>
<protein>
    <submittedName>
        <fullName evidence="2">HNH endonuclease</fullName>
    </submittedName>
</protein>
<dbReference type="Proteomes" id="UP001243009">
    <property type="component" value="Unassembled WGS sequence"/>
</dbReference>
<keyword evidence="2" id="KW-0378">Hydrolase</keyword>
<comment type="caution">
    <text evidence="2">The sequence shown here is derived from an EMBL/GenBank/DDBJ whole genome shotgun (WGS) entry which is preliminary data.</text>
</comment>
<sequence>MVKAVFTTKVNPTYDDLPTFRYHFPRTYLNQARAAVGDWIVYYEPRRSSGDEDSRGGRQAYFATARVTTIEPDEVRPDHFYAFVTDYLDFDLPVTFKAGSHYFESALQREDGETNKGAFGRAVRSLPEREFDSILRAGFAPVLSPARPDFVVPGLAEEQEAFERPIIERVTKRSFRDAAFAAAVKTAYDDTCAVTGLRLINGGGRAEVQAAHIRPVASQGPDTVRNGIALSGTIHWMFDRGLISISEDYSILTADRLLPAGARGVLTLARSLRLPARPEWRPHPQFLKHHREYVFKG</sequence>
<keyword evidence="3" id="KW-1185">Reference proteome</keyword>
<dbReference type="InterPro" id="IPR003615">
    <property type="entry name" value="HNH_nuc"/>
</dbReference>
<accession>A0ABT9DWF2</accession>
<dbReference type="EMBL" id="JAUTWS010000006">
    <property type="protein sequence ID" value="MDO9708227.1"/>
    <property type="molecule type" value="Genomic_DNA"/>
</dbReference>
<dbReference type="GO" id="GO:0004519">
    <property type="term" value="F:endonuclease activity"/>
    <property type="evidence" value="ECO:0007669"/>
    <property type="project" value="UniProtKB-KW"/>
</dbReference>
<evidence type="ECO:0000259" key="1">
    <source>
        <dbReference type="Pfam" id="PF13391"/>
    </source>
</evidence>
<feature type="domain" description="HNH nuclease" evidence="1">
    <location>
        <begin position="192"/>
        <end position="245"/>
    </location>
</feature>
<keyword evidence="2" id="KW-0255">Endonuclease</keyword>
<dbReference type="RefSeq" id="WP_305103098.1">
    <property type="nucleotide sequence ID" value="NZ_JAUTWS010000006.1"/>
</dbReference>
<dbReference type="Pfam" id="PF13391">
    <property type="entry name" value="HNH_2"/>
    <property type="match status" value="1"/>
</dbReference>
<keyword evidence="2" id="KW-0540">Nuclease</keyword>
<name>A0ABT9DWF2_9PROT</name>